<dbReference type="InterPro" id="IPR050791">
    <property type="entry name" value="Aldo-Keto_reductase"/>
</dbReference>
<sequence length="299" mass="32813">MAKLDAAQSGHFQIGGDLTVNRLGFGAMRITGPGIWGDPEDEAEAIRTLQRLPEIGVNFIDTADSYGPDVSEILIRDALHPYEGVVIATKGGLLRTGPNVWVPLGRPDYLRQQVHMSLRHLGVERIDLWQLHRIDPTVPRDEQFGVIKEFLDQGLIRHAGLSEVSVEDIEAASKVFKVATVQNRYNLIDRAHEAVLDYAEANGIGFIPWFPLAAGDLAKPGTVLDTIAHRHEASPSQIALAWVLKRSPVMLPIPGTSKVKHLEDNVAAATISLDDEEFAALDREGRAAFERGGPRLPPR</sequence>
<dbReference type="PANTHER" id="PTHR43625:SF40">
    <property type="entry name" value="ALDO-KETO REDUCTASE YAKC [NADP(+)]"/>
    <property type="match status" value="1"/>
</dbReference>
<reference evidence="3 4" key="1">
    <citation type="submission" date="2019-09" db="EMBL/GenBank/DDBJ databases">
        <title>Segnochrobactrum spirostomi gen. nov., sp. nov., isolated from the ciliate Spirostomum cf. yagiui and description of a novel family, Segnochrobactraceae fam. nov. within the order Rhizobiales of the class Alphaproteobacteria.</title>
        <authorList>
            <person name="Akter S."/>
            <person name="Shazib S.U.A."/>
            <person name="Shin M.K."/>
        </authorList>
    </citation>
    <scope>NUCLEOTIDE SEQUENCE [LARGE SCALE GENOMIC DNA]</scope>
    <source>
        <strain evidence="3 4">Sp-1</strain>
    </source>
</reference>
<dbReference type="Gene3D" id="3.20.20.100">
    <property type="entry name" value="NADP-dependent oxidoreductase domain"/>
    <property type="match status" value="1"/>
</dbReference>
<protein>
    <submittedName>
        <fullName evidence="3">Aldo/keto reductase</fullName>
    </submittedName>
</protein>
<dbReference type="GO" id="GO:0016491">
    <property type="term" value="F:oxidoreductase activity"/>
    <property type="evidence" value="ECO:0007669"/>
    <property type="project" value="UniProtKB-KW"/>
</dbReference>
<comment type="caution">
    <text evidence="3">The sequence shown here is derived from an EMBL/GenBank/DDBJ whole genome shotgun (WGS) entry which is preliminary data.</text>
</comment>
<dbReference type="EMBL" id="VWNA01000001">
    <property type="protein sequence ID" value="MQT12427.1"/>
    <property type="molecule type" value="Genomic_DNA"/>
</dbReference>
<dbReference type="InterPro" id="IPR036812">
    <property type="entry name" value="NAD(P)_OxRdtase_dom_sf"/>
</dbReference>
<feature type="domain" description="NADP-dependent oxidoreductase" evidence="2">
    <location>
        <begin position="22"/>
        <end position="282"/>
    </location>
</feature>
<evidence type="ECO:0000313" key="4">
    <source>
        <dbReference type="Proteomes" id="UP000332515"/>
    </source>
</evidence>
<evidence type="ECO:0000259" key="2">
    <source>
        <dbReference type="Pfam" id="PF00248"/>
    </source>
</evidence>
<keyword evidence="1" id="KW-0560">Oxidoreductase</keyword>
<evidence type="ECO:0000313" key="3">
    <source>
        <dbReference type="EMBL" id="MQT12427.1"/>
    </source>
</evidence>
<proteinExistence type="predicted"/>
<dbReference type="RefSeq" id="WP_153479693.1">
    <property type="nucleotide sequence ID" value="NZ_VWNA01000001.1"/>
</dbReference>
<keyword evidence="4" id="KW-1185">Reference proteome</keyword>
<organism evidence="3 4">
    <name type="scientific">Segnochrobactrum spirostomi</name>
    <dbReference type="NCBI Taxonomy" id="2608987"/>
    <lineage>
        <taxon>Bacteria</taxon>
        <taxon>Pseudomonadati</taxon>
        <taxon>Pseudomonadota</taxon>
        <taxon>Alphaproteobacteria</taxon>
        <taxon>Hyphomicrobiales</taxon>
        <taxon>Segnochrobactraceae</taxon>
        <taxon>Segnochrobactrum</taxon>
    </lineage>
</organism>
<dbReference type="Pfam" id="PF00248">
    <property type="entry name" value="Aldo_ket_red"/>
    <property type="match status" value="1"/>
</dbReference>
<dbReference type="InterPro" id="IPR023210">
    <property type="entry name" value="NADP_OxRdtase_dom"/>
</dbReference>
<dbReference type="Proteomes" id="UP000332515">
    <property type="component" value="Unassembled WGS sequence"/>
</dbReference>
<name>A0A6A7Y222_9HYPH</name>
<dbReference type="SUPFAM" id="SSF51430">
    <property type="entry name" value="NAD(P)-linked oxidoreductase"/>
    <property type="match status" value="1"/>
</dbReference>
<evidence type="ECO:0000256" key="1">
    <source>
        <dbReference type="ARBA" id="ARBA00023002"/>
    </source>
</evidence>
<dbReference type="AlphaFoldDB" id="A0A6A7Y222"/>
<gene>
    <name evidence="3" type="ORF">F0357_07050</name>
</gene>
<dbReference type="PANTHER" id="PTHR43625">
    <property type="entry name" value="AFLATOXIN B1 ALDEHYDE REDUCTASE"/>
    <property type="match status" value="1"/>
</dbReference>
<accession>A0A6A7Y222</accession>
<dbReference type="GO" id="GO:0005737">
    <property type="term" value="C:cytoplasm"/>
    <property type="evidence" value="ECO:0007669"/>
    <property type="project" value="TreeGrafter"/>
</dbReference>
<dbReference type="CDD" id="cd19088">
    <property type="entry name" value="AKR_AKR13B1"/>
    <property type="match status" value="1"/>
</dbReference>